<protein>
    <submittedName>
        <fullName evidence="3">Uncharacterized protein</fullName>
    </submittedName>
</protein>
<feature type="chain" id="PRO_5037457110" evidence="2">
    <location>
        <begin position="29"/>
        <end position="243"/>
    </location>
</feature>
<evidence type="ECO:0000256" key="1">
    <source>
        <dbReference type="SAM" id="MobiDB-lite"/>
    </source>
</evidence>
<feature type="signal peptide" evidence="2">
    <location>
        <begin position="1"/>
        <end position="28"/>
    </location>
</feature>
<evidence type="ECO:0000313" key="4">
    <source>
        <dbReference type="Proteomes" id="UP000887567"/>
    </source>
</evidence>
<dbReference type="EnsemblMetazoa" id="XM_021057313.2">
    <property type="protein sequence ID" value="XP_020912972.2"/>
    <property type="gene ID" value="LOC110250696"/>
</dbReference>
<dbReference type="OrthoDB" id="5980500at2759"/>
<accession>A0A913Y0U5</accession>
<evidence type="ECO:0000256" key="2">
    <source>
        <dbReference type="SAM" id="SignalP"/>
    </source>
</evidence>
<reference evidence="3" key="1">
    <citation type="submission" date="2022-11" db="UniProtKB">
        <authorList>
            <consortium name="EnsemblMetazoa"/>
        </authorList>
    </citation>
    <scope>IDENTIFICATION</scope>
</reference>
<feature type="region of interest" description="Disordered" evidence="1">
    <location>
        <begin position="217"/>
        <end position="243"/>
    </location>
</feature>
<dbReference type="RefSeq" id="XP_020912972.2">
    <property type="nucleotide sequence ID" value="XM_021057313.2"/>
</dbReference>
<proteinExistence type="predicted"/>
<keyword evidence="2" id="KW-0732">Signal</keyword>
<name>A0A913Y0U5_EXADI</name>
<dbReference type="PANTHER" id="PTHR31751:SF7">
    <property type="entry name" value="THAP-TYPE DOMAIN-CONTAINING PROTEIN"/>
    <property type="match status" value="1"/>
</dbReference>
<dbReference type="GeneID" id="110250696"/>
<dbReference type="Proteomes" id="UP000887567">
    <property type="component" value="Unplaced"/>
</dbReference>
<dbReference type="PANTHER" id="PTHR31751">
    <property type="entry name" value="SI:CH211-108C17.2-RELATED-RELATED"/>
    <property type="match status" value="1"/>
</dbReference>
<organism evidence="3 4">
    <name type="scientific">Exaiptasia diaphana</name>
    <name type="common">Tropical sea anemone</name>
    <name type="synonym">Aiptasia pulchella</name>
    <dbReference type="NCBI Taxonomy" id="2652724"/>
    <lineage>
        <taxon>Eukaryota</taxon>
        <taxon>Metazoa</taxon>
        <taxon>Cnidaria</taxon>
        <taxon>Anthozoa</taxon>
        <taxon>Hexacorallia</taxon>
        <taxon>Actiniaria</taxon>
        <taxon>Aiptasiidae</taxon>
        <taxon>Exaiptasia</taxon>
    </lineage>
</organism>
<sequence>MQPFCPSSALLLFFLEESWLGLLHHVCGEHTWAESSCSHEPETESNTKYLRKSSKAMEALRKIVLDAKWLKTLHFYVKFRHTGDLESFNSMMTKYLPKRMAFEYQYFIMRTLLAAIDHNMHLFRKPKESKQGQILGHRKFSKRTQRFHAEVVKEEKQYKYFPCLAAKMLHVRAKFKGSFSAKADTDEFNPKHIFPTIGMVPAPSTQELLKAPSRFKANVQGPDSENQIEGEKITTEEDAPISL</sequence>
<keyword evidence="4" id="KW-1185">Reference proteome</keyword>
<dbReference type="KEGG" id="epa:110250696"/>
<dbReference type="AlphaFoldDB" id="A0A913Y0U5"/>
<evidence type="ECO:0000313" key="3">
    <source>
        <dbReference type="EnsemblMetazoa" id="XP_020912972.2"/>
    </source>
</evidence>